<dbReference type="OrthoDB" id="671595at2759"/>
<dbReference type="GO" id="GO:0045721">
    <property type="term" value="P:negative regulation of gluconeogenesis"/>
    <property type="evidence" value="ECO:0007669"/>
    <property type="project" value="Ensembl"/>
</dbReference>
<dbReference type="GO" id="GO:0008610">
    <property type="term" value="P:lipid biosynthetic process"/>
    <property type="evidence" value="ECO:0007669"/>
    <property type="project" value="Ensembl"/>
</dbReference>
<dbReference type="Gene3D" id="3.30.497.10">
    <property type="entry name" value="Antithrombin, subunit I, domain 2"/>
    <property type="match status" value="1"/>
</dbReference>
<dbReference type="GO" id="GO:0004867">
    <property type="term" value="F:serine-type endopeptidase inhibitor activity"/>
    <property type="evidence" value="ECO:0007669"/>
    <property type="project" value="InterPro"/>
</dbReference>
<dbReference type="FunFam" id="2.30.39.10:FF:000002">
    <property type="entry name" value="Serpin family D member 1"/>
    <property type="match status" value="1"/>
</dbReference>
<dbReference type="GeneTree" id="ENSGT00940000161977"/>
<evidence type="ECO:0000256" key="4">
    <source>
        <dbReference type="SAM" id="SignalP"/>
    </source>
</evidence>
<evidence type="ECO:0000313" key="7">
    <source>
        <dbReference type="Proteomes" id="UP000694906"/>
    </source>
</evidence>
<evidence type="ECO:0000256" key="2">
    <source>
        <dbReference type="RuleBase" id="RU000411"/>
    </source>
</evidence>
<dbReference type="KEGG" id="hgl:101719070"/>
<evidence type="ECO:0000313" key="8">
    <source>
        <dbReference type="RefSeq" id="XP_004837059.2"/>
    </source>
</evidence>
<dbReference type="GO" id="GO:0043491">
    <property type="term" value="P:phosphatidylinositol 3-kinase/protein kinase B signal transduction"/>
    <property type="evidence" value="ECO:0007669"/>
    <property type="project" value="Ensembl"/>
</dbReference>
<dbReference type="Bgee" id="ENSHGLG00000016787">
    <property type="expression patterns" value="Expressed in zone of skin and 1 other cell type or tissue"/>
</dbReference>
<evidence type="ECO:0000313" key="6">
    <source>
        <dbReference type="EMBL" id="JAN96446.1"/>
    </source>
</evidence>
<dbReference type="InterPro" id="IPR023796">
    <property type="entry name" value="Serpin_dom"/>
</dbReference>
<dbReference type="GeneID" id="101719070"/>
<keyword evidence="7" id="KW-1185">Reference proteome</keyword>
<dbReference type="PANTHER" id="PTHR11461:SF157">
    <property type="entry name" value="SERPIN A12"/>
    <property type="match status" value="1"/>
</dbReference>
<feature type="compositionally biased region" description="Polar residues" evidence="3">
    <location>
        <begin position="45"/>
        <end position="58"/>
    </location>
</feature>
<dbReference type="AlphaFoldDB" id="A0A0P6IZK4"/>
<evidence type="ECO:0000259" key="5">
    <source>
        <dbReference type="SMART" id="SM00093"/>
    </source>
</evidence>
<dbReference type="Gene3D" id="2.30.39.10">
    <property type="entry name" value="Alpha-1-antitrypsin, domain 1"/>
    <property type="match status" value="1"/>
</dbReference>
<dbReference type="RefSeq" id="XP_004837059.2">
    <property type="nucleotide sequence ID" value="XM_004837002.3"/>
</dbReference>
<dbReference type="Proteomes" id="UP000694906">
    <property type="component" value="Unplaced"/>
</dbReference>
<dbReference type="OMA" id="MFRGGMY"/>
<reference evidence="8" key="2">
    <citation type="submission" date="2025-04" db="UniProtKB">
        <authorList>
            <consortium name="RefSeq"/>
        </authorList>
    </citation>
    <scope>IDENTIFICATION</scope>
</reference>
<proteinExistence type="inferred from homology"/>
<sequence length="437" mass="49897">MPQETQLSLSSTNDKGPLLRTMNLTLGLSLGLLLAGLLAAEEQQESSVPQPVSASNTHPRGWKEEKNAQELARRNMDFGFRLLRKLALNSPSKNVFFSPLSISTGFSLLCLGAQDSTLTEIKQGFNFKGMPERELHQAFHHLLRELNQDKEDVKLHFGNTLFMDQKLQPQQKFLRVAKSMYNAETLPANFQDLENTQKQINDYVSEETHGRINNLIRNIDPGTVMLLTNYIYFRARWQREFDPKETKEEDFFVSRNRSVKVPMMFRGGLYDMGYDKQLSCTVLEIPYQGNLVATFILPDKGKMRNLQENLKADVFGRWKKILVKRVVDVHVPRMHISGTYNLKKTLSQLGISKIFEEHGDLTRISPHRSLKVGEAVHKAELKMNEKGTEGAAGSASETLPMERPQKFKLNKPYLMMLYETTMPAMIFLGQISNPSEK</sequence>
<name>A0A0P6IZK4_HETGA</name>
<comment type="similarity">
    <text evidence="1 2">Belongs to the serpin family.</text>
</comment>
<dbReference type="InterPro" id="IPR036186">
    <property type="entry name" value="Serpin_sf"/>
</dbReference>
<dbReference type="GO" id="GO:0090207">
    <property type="term" value="P:regulation of triglyceride metabolic process"/>
    <property type="evidence" value="ECO:0007669"/>
    <property type="project" value="Ensembl"/>
</dbReference>
<dbReference type="InterPro" id="IPR000215">
    <property type="entry name" value="Serpin_fam"/>
</dbReference>
<dbReference type="InterPro" id="IPR042185">
    <property type="entry name" value="Serpin_sf_2"/>
</dbReference>
<feature type="signal peptide" evidence="4">
    <location>
        <begin position="1"/>
        <end position="39"/>
    </location>
</feature>
<dbReference type="SMART" id="SM00093">
    <property type="entry name" value="SERPIN"/>
    <property type="match status" value="1"/>
</dbReference>
<dbReference type="SUPFAM" id="SSF56574">
    <property type="entry name" value="Serpins"/>
    <property type="match status" value="1"/>
</dbReference>
<dbReference type="GO" id="GO:0046628">
    <property type="term" value="P:positive regulation of insulin receptor signaling pathway"/>
    <property type="evidence" value="ECO:0007669"/>
    <property type="project" value="Ensembl"/>
</dbReference>
<dbReference type="GO" id="GO:0090181">
    <property type="term" value="P:regulation of cholesterol metabolic process"/>
    <property type="evidence" value="ECO:0007669"/>
    <property type="project" value="Ensembl"/>
</dbReference>
<dbReference type="GO" id="GO:0005615">
    <property type="term" value="C:extracellular space"/>
    <property type="evidence" value="ECO:0007669"/>
    <property type="project" value="Ensembl"/>
</dbReference>
<feature type="chain" id="PRO_5044545184" evidence="4">
    <location>
        <begin position="40"/>
        <end position="437"/>
    </location>
</feature>
<feature type="region of interest" description="Disordered" evidence="3">
    <location>
        <begin position="44"/>
        <end position="63"/>
    </location>
</feature>
<keyword evidence="4" id="KW-0732">Signal</keyword>
<dbReference type="GO" id="GO:0051055">
    <property type="term" value="P:negative regulation of lipid biosynthetic process"/>
    <property type="evidence" value="ECO:0007669"/>
    <property type="project" value="Ensembl"/>
</dbReference>
<evidence type="ECO:0000256" key="3">
    <source>
        <dbReference type="SAM" id="MobiDB-lite"/>
    </source>
</evidence>
<dbReference type="GO" id="GO:0006094">
    <property type="term" value="P:gluconeogenesis"/>
    <property type="evidence" value="ECO:0007669"/>
    <property type="project" value="Ensembl"/>
</dbReference>
<dbReference type="GO" id="GO:0051897">
    <property type="term" value="P:positive regulation of phosphatidylinositol 3-kinase/protein kinase B signal transduction"/>
    <property type="evidence" value="ECO:0007669"/>
    <property type="project" value="Ensembl"/>
</dbReference>
<dbReference type="PANTHER" id="PTHR11461">
    <property type="entry name" value="SERINE PROTEASE INHIBITOR, SERPIN"/>
    <property type="match status" value="1"/>
</dbReference>
<evidence type="ECO:0000256" key="1">
    <source>
        <dbReference type="ARBA" id="ARBA00009500"/>
    </source>
</evidence>
<dbReference type="Pfam" id="PF00079">
    <property type="entry name" value="Serpin"/>
    <property type="match status" value="1"/>
</dbReference>
<organism evidence="6">
    <name type="scientific">Heterocephalus glaber</name>
    <name type="common">Naked mole rat</name>
    <dbReference type="NCBI Taxonomy" id="10181"/>
    <lineage>
        <taxon>Eukaryota</taxon>
        <taxon>Metazoa</taxon>
        <taxon>Chordata</taxon>
        <taxon>Craniata</taxon>
        <taxon>Vertebrata</taxon>
        <taxon>Euteleostomi</taxon>
        <taxon>Mammalia</taxon>
        <taxon>Eutheria</taxon>
        <taxon>Euarchontoglires</taxon>
        <taxon>Glires</taxon>
        <taxon>Rodentia</taxon>
        <taxon>Hystricomorpha</taxon>
        <taxon>Bathyergidae</taxon>
        <taxon>Heterocephalus</taxon>
    </lineage>
</organism>
<dbReference type="InterPro" id="IPR042178">
    <property type="entry name" value="Serpin_sf_1"/>
</dbReference>
<dbReference type="EMBL" id="GEBF01007186">
    <property type="protein sequence ID" value="JAN96446.1"/>
    <property type="molecule type" value="Transcribed_RNA"/>
</dbReference>
<protein>
    <submittedName>
        <fullName evidence="6 8">Serpin A12</fullName>
    </submittedName>
</protein>
<gene>
    <name evidence="6" type="primary">SERPINA12</name>
    <name evidence="8" type="synonym">Serpina12</name>
</gene>
<reference evidence="6" key="1">
    <citation type="submission" date="2015-10" db="EMBL/GenBank/DDBJ databases">
        <title>FRAMA: From RNA-seq data to annotated mRNA assemblies.</title>
        <authorList>
            <person name="Bens M."/>
            <person name="Sahm A."/>
            <person name="Jahn N."/>
            <person name="Morhart M."/>
            <person name="Holtze S."/>
            <person name="Hildebrandt T.B."/>
            <person name="Platzer M."/>
            <person name="Szafranski K."/>
        </authorList>
    </citation>
    <scope>NUCLEOTIDE SEQUENCE</scope>
    <source>
        <tissue evidence="6">Skin</tissue>
    </source>
</reference>
<dbReference type="GO" id="GO:0005886">
    <property type="term" value="C:plasma membrane"/>
    <property type="evidence" value="ECO:0007669"/>
    <property type="project" value="Ensembl"/>
</dbReference>
<dbReference type="FunFam" id="3.30.497.10:FF:000001">
    <property type="entry name" value="Serine protease inhibitor"/>
    <property type="match status" value="1"/>
</dbReference>
<accession>A0A0P6IZK4</accession>
<feature type="domain" description="Serpin" evidence="5">
    <location>
        <begin position="80"/>
        <end position="434"/>
    </location>
</feature>